<evidence type="ECO:0000313" key="6">
    <source>
        <dbReference type="Proteomes" id="UP000609726"/>
    </source>
</evidence>
<proteinExistence type="predicted"/>
<comment type="subcellular location">
    <subcellularLocation>
        <location evidence="1">Secreted</location>
    </subcellularLocation>
</comment>
<dbReference type="InterPro" id="IPR011049">
    <property type="entry name" value="Serralysin-like_metalloprot_C"/>
</dbReference>
<keyword evidence="6" id="KW-1185">Reference proteome</keyword>
<dbReference type="PANTHER" id="PTHR38340:SF1">
    <property type="entry name" value="S-LAYER PROTEIN"/>
    <property type="match status" value="1"/>
</dbReference>
<dbReference type="InterPro" id="IPR010566">
    <property type="entry name" value="Haemolys_ca-bd"/>
</dbReference>
<dbReference type="PROSITE" id="PS00330">
    <property type="entry name" value="HEMOLYSIN_CALCIUM"/>
    <property type="match status" value="3"/>
</dbReference>
<dbReference type="Pfam" id="PF00353">
    <property type="entry name" value="HemolysinCabind"/>
    <property type="match status" value="3"/>
</dbReference>
<evidence type="ECO:0000256" key="3">
    <source>
        <dbReference type="ARBA" id="ARBA00022837"/>
    </source>
</evidence>
<dbReference type="InterPro" id="IPR050557">
    <property type="entry name" value="RTX_toxin/Mannuronan_C5-epim"/>
</dbReference>
<keyword evidence="3" id="KW-0106">Calcium</keyword>
<sequence length="539" mass="56716">MTEIKHFYKTKVHQLHGLFHMASIYRGTEWNDRFSANAEDNYIYGLGGNDRLDGGKGNDTLVGGAGNDTLSGNAGNNVYVINRGDGQDEIWLRGTQFGETGLKHYSVLQFGDRIAPADIVATRTPWSALLLTIRDSNDSVTVIDYFRNSSVTGDVEKLFQLQEIRFADGSSWSVEDLLRQLSPVEMLGDADNRASGSALDGQGGDDFLTGNGSEVLLFGGAGNDTLHGGYADNVLDGGTGNDMLHGHSGMNTYRFIGMWGQDTIALPEYPNSAQSLLELPGTTASALSFARSGDGTGNDLLIGVKGSAESIAVTGYFDTQSGLAGRMRIALADGVSLDAAAVAGALEADPLRVLTGTPGNDTIWAPPYFRDTVIDGGDGDDMLNGDYGNDVLLGGNGTDDLAGGPGDDILDAGPGDARLFGGEGSNVYRFGRLAGTYQIGLNGNGSQTLLVAGDVQPEDLSVAQVDGMVEIAIAGSAAKALFQVETEFSDGVAMPRYPVKIQFADGTVWDQDALQRRPAGRGCAAVHPGIAIVAVPRRR</sequence>
<evidence type="ECO:0000313" key="5">
    <source>
        <dbReference type="EMBL" id="NHZ88100.1"/>
    </source>
</evidence>
<dbReference type="InterPro" id="IPR018511">
    <property type="entry name" value="Hemolysin-typ_Ca-bd_CS"/>
</dbReference>
<dbReference type="RefSeq" id="WP_166870585.1">
    <property type="nucleotide sequence ID" value="NZ_WHJH01000002.1"/>
</dbReference>
<evidence type="ECO:0000256" key="1">
    <source>
        <dbReference type="ARBA" id="ARBA00004613"/>
    </source>
</evidence>
<dbReference type="SUPFAM" id="SSF51120">
    <property type="entry name" value="beta-Roll"/>
    <property type="match status" value="2"/>
</dbReference>
<dbReference type="Pfam" id="PF06594">
    <property type="entry name" value="HCBP_related"/>
    <property type="match status" value="1"/>
</dbReference>
<accession>A0ABX0NMX8</accession>
<dbReference type="InterPro" id="IPR001343">
    <property type="entry name" value="Hemolysn_Ca-bd"/>
</dbReference>
<comment type="caution">
    <text evidence="5">The sequence shown here is derived from an EMBL/GenBank/DDBJ whole genome shotgun (WGS) entry which is preliminary data.</text>
</comment>
<protein>
    <recommendedName>
        <fullName evidence="4">Haemolysin-type calcium binding-related domain-containing protein</fullName>
    </recommendedName>
</protein>
<name>A0ABX0NMX8_9BURK</name>
<reference evidence="5 6" key="1">
    <citation type="submission" date="2019-10" db="EMBL/GenBank/DDBJ databases">
        <title>Taxonomy of Antarctic Massilia spp.: description of Massilia rubra sp. nov., Massilia aquatica sp. nov., Massilia mucilaginosa sp. nov., Massilia frigida sp. nov. isolated from streams, lakes and regoliths.</title>
        <authorList>
            <person name="Holochova P."/>
            <person name="Sedlacek I."/>
            <person name="Kralova S."/>
            <person name="Maslanova I."/>
            <person name="Busse H.-J."/>
            <person name="Stankova E."/>
            <person name="Vrbovska V."/>
            <person name="Kovarovic V."/>
            <person name="Bartak M."/>
            <person name="Svec P."/>
            <person name="Pantucek R."/>
        </authorList>
    </citation>
    <scope>NUCLEOTIDE SEQUENCE [LARGE SCALE GENOMIC DNA]</scope>
    <source>
        <strain evidence="5 6">CCM 8733</strain>
    </source>
</reference>
<dbReference type="Proteomes" id="UP000609726">
    <property type="component" value="Unassembled WGS sequence"/>
</dbReference>
<dbReference type="Gene3D" id="2.150.10.10">
    <property type="entry name" value="Serralysin-like metalloprotease, C-terminal"/>
    <property type="match status" value="2"/>
</dbReference>
<dbReference type="PRINTS" id="PR00313">
    <property type="entry name" value="CABNDNGRPT"/>
</dbReference>
<organism evidence="5 6">
    <name type="scientific">Massilia mucilaginosa</name>
    <dbReference type="NCBI Taxonomy" id="2609282"/>
    <lineage>
        <taxon>Bacteria</taxon>
        <taxon>Pseudomonadati</taxon>
        <taxon>Pseudomonadota</taxon>
        <taxon>Betaproteobacteria</taxon>
        <taxon>Burkholderiales</taxon>
        <taxon>Oxalobacteraceae</taxon>
        <taxon>Telluria group</taxon>
        <taxon>Massilia</taxon>
    </lineage>
</organism>
<feature type="domain" description="Haemolysin-type calcium binding-related" evidence="4">
    <location>
        <begin position="129"/>
        <end position="175"/>
    </location>
</feature>
<dbReference type="PANTHER" id="PTHR38340">
    <property type="entry name" value="S-LAYER PROTEIN"/>
    <property type="match status" value="1"/>
</dbReference>
<gene>
    <name evidence="5" type="ORF">F2P45_03485</name>
</gene>
<evidence type="ECO:0000256" key="2">
    <source>
        <dbReference type="ARBA" id="ARBA00022525"/>
    </source>
</evidence>
<dbReference type="EMBL" id="WHJH01000002">
    <property type="protein sequence ID" value="NHZ88100.1"/>
    <property type="molecule type" value="Genomic_DNA"/>
</dbReference>
<evidence type="ECO:0000259" key="4">
    <source>
        <dbReference type="Pfam" id="PF06594"/>
    </source>
</evidence>
<keyword evidence="2" id="KW-0964">Secreted</keyword>